<protein>
    <submittedName>
        <fullName evidence="2">Uncharacterized protein</fullName>
    </submittedName>
</protein>
<comment type="caution">
    <text evidence="2">The sequence shown here is derived from an EMBL/GenBank/DDBJ whole genome shotgun (WGS) entry which is preliminary data.</text>
</comment>
<evidence type="ECO:0000256" key="1">
    <source>
        <dbReference type="SAM" id="Phobius"/>
    </source>
</evidence>
<keyword evidence="1" id="KW-1133">Transmembrane helix</keyword>
<keyword evidence="1" id="KW-0812">Transmembrane</keyword>
<keyword evidence="3" id="KW-1185">Reference proteome</keyword>
<gene>
    <name evidence="2" type="ORF">Sjap_016816</name>
</gene>
<dbReference type="AlphaFoldDB" id="A0AAP0I4Z3"/>
<sequence>MAVATASGCGCGCASTRLLVRSRFSCSSKSPLVLSKFGGSNGGKVVKRLKVVNVMVTAASEGAVVTTSQLETKRNFSEGVAAELGLLLSLIANAAVTVIRPKFKRKKNKSLSSWKHQAEMLIETVCILFS</sequence>
<feature type="transmembrane region" description="Helical" evidence="1">
    <location>
        <begin position="80"/>
        <end position="99"/>
    </location>
</feature>
<name>A0AAP0I4Z3_9MAGN</name>
<reference evidence="2 3" key="1">
    <citation type="submission" date="2024-01" db="EMBL/GenBank/DDBJ databases">
        <title>Genome assemblies of Stephania.</title>
        <authorList>
            <person name="Yang L."/>
        </authorList>
    </citation>
    <scope>NUCLEOTIDE SEQUENCE [LARGE SCALE GENOMIC DNA]</scope>
    <source>
        <strain evidence="2">QJT</strain>
        <tissue evidence="2">Leaf</tissue>
    </source>
</reference>
<evidence type="ECO:0000313" key="2">
    <source>
        <dbReference type="EMBL" id="KAK9108756.1"/>
    </source>
</evidence>
<keyword evidence="1" id="KW-0472">Membrane</keyword>
<dbReference type="EMBL" id="JBBNAE010000007">
    <property type="protein sequence ID" value="KAK9108756.1"/>
    <property type="molecule type" value="Genomic_DNA"/>
</dbReference>
<evidence type="ECO:0000313" key="3">
    <source>
        <dbReference type="Proteomes" id="UP001417504"/>
    </source>
</evidence>
<dbReference type="Proteomes" id="UP001417504">
    <property type="component" value="Unassembled WGS sequence"/>
</dbReference>
<accession>A0AAP0I4Z3</accession>
<proteinExistence type="predicted"/>
<organism evidence="2 3">
    <name type="scientific">Stephania japonica</name>
    <dbReference type="NCBI Taxonomy" id="461633"/>
    <lineage>
        <taxon>Eukaryota</taxon>
        <taxon>Viridiplantae</taxon>
        <taxon>Streptophyta</taxon>
        <taxon>Embryophyta</taxon>
        <taxon>Tracheophyta</taxon>
        <taxon>Spermatophyta</taxon>
        <taxon>Magnoliopsida</taxon>
        <taxon>Ranunculales</taxon>
        <taxon>Menispermaceae</taxon>
        <taxon>Menispermoideae</taxon>
        <taxon>Cissampelideae</taxon>
        <taxon>Stephania</taxon>
    </lineage>
</organism>